<dbReference type="Pfam" id="PF12146">
    <property type="entry name" value="Hydrolase_4"/>
    <property type="match status" value="1"/>
</dbReference>
<dbReference type="Gene3D" id="3.40.50.1820">
    <property type="entry name" value="alpha/beta hydrolase"/>
    <property type="match status" value="1"/>
</dbReference>
<evidence type="ECO:0000259" key="2">
    <source>
        <dbReference type="Pfam" id="PF12146"/>
    </source>
</evidence>
<dbReference type="EMBL" id="JBBMFT010000018">
    <property type="protein sequence ID" value="MEQ2457519.1"/>
    <property type="molecule type" value="Genomic_DNA"/>
</dbReference>
<dbReference type="InterPro" id="IPR051044">
    <property type="entry name" value="MAG_DAG_Lipase"/>
</dbReference>
<feature type="domain" description="Serine aminopeptidase S33" evidence="2">
    <location>
        <begin position="28"/>
        <end position="292"/>
    </location>
</feature>
<dbReference type="RefSeq" id="WP_349141397.1">
    <property type="nucleotide sequence ID" value="NZ_JBBMFT010000018.1"/>
</dbReference>
<sequence length="333" mass="36857">MVTTQEFTFPSSDGVHAVSARWWSPEGTPRAVVQLVHGISEYIGRYDAFARFLARQGFAVVGHDHLGHGRTAKDPSEFGWFADKDGWKYVLEDTHALFLRAREAYPDLPYFLMGHSMGSFVVRGCLIFWPGTVDGAILSGTGQEPPLTVAAGRVLSALLTRLRGPRAHSALLDGLSMGRYNRLFRPNRTGADWISRDTAVVDAYCADPLCRFLPTVSMFHDMMVGLQLLAKRENLRRMDPDTPVYFFSGDKDPVGACGKGVQKVAGWFRSAGVKDVTVKLYPEGRHEMLNELGREQVYGDVLAWLERVLTAARPTRSPGSQPAQTRPRSEAGA</sequence>
<feature type="region of interest" description="Disordered" evidence="1">
    <location>
        <begin position="313"/>
        <end position="333"/>
    </location>
</feature>
<evidence type="ECO:0000256" key="1">
    <source>
        <dbReference type="SAM" id="MobiDB-lite"/>
    </source>
</evidence>
<protein>
    <submittedName>
        <fullName evidence="3">Lysophospholipase</fullName>
    </submittedName>
</protein>
<dbReference type="PANTHER" id="PTHR11614">
    <property type="entry name" value="PHOSPHOLIPASE-RELATED"/>
    <property type="match status" value="1"/>
</dbReference>
<gene>
    <name evidence="3" type="ORF">WMO45_13445</name>
</gene>
<name>A0ABV1ESF0_9FIRM</name>
<comment type="caution">
    <text evidence="3">The sequence shown here is derived from an EMBL/GenBank/DDBJ whole genome shotgun (WGS) entry which is preliminary data.</text>
</comment>
<dbReference type="Proteomes" id="UP001440599">
    <property type="component" value="Unassembled WGS sequence"/>
</dbReference>
<accession>A0ABV1ESF0</accession>
<feature type="compositionally biased region" description="Polar residues" evidence="1">
    <location>
        <begin position="317"/>
        <end position="326"/>
    </location>
</feature>
<reference evidence="3 4" key="1">
    <citation type="submission" date="2024-03" db="EMBL/GenBank/DDBJ databases">
        <title>Human intestinal bacterial collection.</title>
        <authorList>
            <person name="Pauvert C."/>
            <person name="Hitch T.C.A."/>
            <person name="Clavel T."/>
        </authorList>
    </citation>
    <scope>NUCLEOTIDE SEQUENCE [LARGE SCALE GENOMIC DNA]</scope>
    <source>
        <strain evidence="3 4">CLA-AP-H34</strain>
    </source>
</reference>
<evidence type="ECO:0000313" key="4">
    <source>
        <dbReference type="Proteomes" id="UP001440599"/>
    </source>
</evidence>
<proteinExistence type="predicted"/>
<dbReference type="InterPro" id="IPR029058">
    <property type="entry name" value="AB_hydrolase_fold"/>
</dbReference>
<organism evidence="3 4">
    <name type="scientific">Flavonifractor hominis</name>
    <dbReference type="NCBI Taxonomy" id="3133178"/>
    <lineage>
        <taxon>Bacteria</taxon>
        <taxon>Bacillati</taxon>
        <taxon>Bacillota</taxon>
        <taxon>Clostridia</taxon>
        <taxon>Eubacteriales</taxon>
        <taxon>Oscillospiraceae</taxon>
        <taxon>Flavonifractor</taxon>
    </lineage>
</organism>
<dbReference type="SUPFAM" id="SSF53474">
    <property type="entry name" value="alpha/beta-Hydrolases"/>
    <property type="match status" value="1"/>
</dbReference>
<dbReference type="InterPro" id="IPR022742">
    <property type="entry name" value="Hydrolase_4"/>
</dbReference>
<keyword evidence="4" id="KW-1185">Reference proteome</keyword>
<evidence type="ECO:0000313" key="3">
    <source>
        <dbReference type="EMBL" id="MEQ2457519.1"/>
    </source>
</evidence>